<keyword evidence="2" id="KW-1185">Reference proteome</keyword>
<dbReference type="AlphaFoldDB" id="B4D3C6"/>
<dbReference type="EMBL" id="ABVL01000009">
    <property type="protein sequence ID" value="EDY19237.1"/>
    <property type="molecule type" value="Genomic_DNA"/>
</dbReference>
<dbReference type="RefSeq" id="WP_006980739.1">
    <property type="nucleotide sequence ID" value="NZ_ABVL01000009.1"/>
</dbReference>
<sequence>MDSRPQSLKEVAERILAGSSAGFALRNFLDEFYLEPRLEMLLEEPPKTGVRVTDCYLAATADELGTTFFGKVPRWASSSERTLEEPHFGFNTPLGRAYALIATPGPFRQRNLFIGEDALKRA</sequence>
<comment type="caution">
    <text evidence="1">The sequence shown here is derived from an EMBL/GenBank/DDBJ whole genome shotgun (WGS) entry which is preliminary data.</text>
</comment>
<evidence type="ECO:0000313" key="1">
    <source>
        <dbReference type="EMBL" id="EDY19237.1"/>
    </source>
</evidence>
<reference evidence="1 2" key="1">
    <citation type="journal article" date="2011" name="J. Bacteriol.">
        <title>Genome sequence of Chthoniobacter flavus Ellin428, an aerobic heterotrophic soil bacterium.</title>
        <authorList>
            <person name="Kant R."/>
            <person name="van Passel M.W."/>
            <person name="Palva A."/>
            <person name="Lucas S."/>
            <person name="Lapidus A."/>
            <person name="Glavina Del Rio T."/>
            <person name="Dalin E."/>
            <person name="Tice H."/>
            <person name="Bruce D."/>
            <person name="Goodwin L."/>
            <person name="Pitluck S."/>
            <person name="Larimer F.W."/>
            <person name="Land M.L."/>
            <person name="Hauser L."/>
            <person name="Sangwan P."/>
            <person name="de Vos W.M."/>
            <person name="Janssen P.H."/>
            <person name="Smidt H."/>
        </authorList>
    </citation>
    <scope>NUCLEOTIDE SEQUENCE [LARGE SCALE GENOMIC DNA]</scope>
    <source>
        <strain evidence="1 2">Ellin428</strain>
    </source>
</reference>
<dbReference type="InParanoid" id="B4D3C6"/>
<evidence type="ECO:0000313" key="2">
    <source>
        <dbReference type="Proteomes" id="UP000005824"/>
    </source>
</evidence>
<gene>
    <name evidence="1" type="ORF">CfE428DRAFT_3414</name>
</gene>
<accession>B4D3C6</accession>
<protein>
    <submittedName>
        <fullName evidence="1">Uncharacterized protein</fullName>
    </submittedName>
</protein>
<organism evidence="1 2">
    <name type="scientific">Chthoniobacter flavus Ellin428</name>
    <dbReference type="NCBI Taxonomy" id="497964"/>
    <lineage>
        <taxon>Bacteria</taxon>
        <taxon>Pseudomonadati</taxon>
        <taxon>Verrucomicrobiota</taxon>
        <taxon>Spartobacteria</taxon>
        <taxon>Chthoniobacterales</taxon>
        <taxon>Chthoniobacteraceae</taxon>
        <taxon>Chthoniobacter</taxon>
    </lineage>
</organism>
<proteinExistence type="predicted"/>
<name>B4D3C6_9BACT</name>
<dbReference type="Proteomes" id="UP000005824">
    <property type="component" value="Unassembled WGS sequence"/>
</dbReference>